<dbReference type="AlphaFoldDB" id="A0A378N206"/>
<gene>
    <name evidence="1" type="ORF">NCTC10638_02819</name>
    <name evidence="2" type="ORF">NCTC9380_00261</name>
</gene>
<accession>A0A378N206</accession>
<reference evidence="3 4" key="1">
    <citation type="submission" date="2018-06" db="EMBL/GenBank/DDBJ databases">
        <authorList>
            <consortium name="Pathogen Informatics"/>
            <person name="Doyle S."/>
        </authorList>
    </citation>
    <scope>NUCLEOTIDE SEQUENCE [LARGE SCALE GENOMIC DNA]</scope>
    <source>
        <strain evidence="1 4">NCTC10638</strain>
        <strain evidence="2 3">NCTC9380</strain>
    </source>
</reference>
<evidence type="ECO:0000313" key="2">
    <source>
        <dbReference type="EMBL" id="STY65009.1"/>
    </source>
</evidence>
<dbReference type="Proteomes" id="UP000254802">
    <property type="component" value="Unassembled WGS sequence"/>
</dbReference>
<organism evidence="1 4">
    <name type="scientific">Mannheimia haemolytica</name>
    <name type="common">Pasteurella haemolytica</name>
    <dbReference type="NCBI Taxonomy" id="75985"/>
    <lineage>
        <taxon>Bacteria</taxon>
        <taxon>Pseudomonadati</taxon>
        <taxon>Pseudomonadota</taxon>
        <taxon>Gammaproteobacteria</taxon>
        <taxon>Pasteurellales</taxon>
        <taxon>Pasteurellaceae</taxon>
        <taxon>Mannheimia</taxon>
    </lineage>
</organism>
<protein>
    <submittedName>
        <fullName evidence="1">Uncharacterized protein</fullName>
    </submittedName>
</protein>
<proteinExistence type="predicted"/>
<dbReference type="EMBL" id="UGPN01000002">
    <property type="protein sequence ID" value="STY61599.1"/>
    <property type="molecule type" value="Genomic_DNA"/>
</dbReference>
<name>A0A378N206_MANHA</name>
<evidence type="ECO:0000313" key="4">
    <source>
        <dbReference type="Proteomes" id="UP000254802"/>
    </source>
</evidence>
<sequence length="42" mass="4944">MTACLKLLYLKNQSFNESVDLLFLAKVLLFMKFFISLSLEDR</sequence>
<evidence type="ECO:0000313" key="3">
    <source>
        <dbReference type="Proteomes" id="UP000254031"/>
    </source>
</evidence>
<evidence type="ECO:0000313" key="1">
    <source>
        <dbReference type="EMBL" id="STY61599.1"/>
    </source>
</evidence>
<dbReference type="EMBL" id="UGPL01000006">
    <property type="protein sequence ID" value="STY65009.1"/>
    <property type="molecule type" value="Genomic_DNA"/>
</dbReference>
<dbReference type="Proteomes" id="UP000254031">
    <property type="component" value="Unassembled WGS sequence"/>
</dbReference>